<organism evidence="1 2">
    <name type="scientific">Lodderomyces beijingensis</name>
    <dbReference type="NCBI Taxonomy" id="1775926"/>
    <lineage>
        <taxon>Eukaryota</taxon>
        <taxon>Fungi</taxon>
        <taxon>Dikarya</taxon>
        <taxon>Ascomycota</taxon>
        <taxon>Saccharomycotina</taxon>
        <taxon>Pichiomycetes</taxon>
        <taxon>Debaryomycetaceae</taxon>
        <taxon>Candida/Lodderomyces clade</taxon>
        <taxon>Lodderomyces</taxon>
    </lineage>
</organism>
<accession>A0ABP0ZXH4</accession>
<gene>
    <name evidence="1" type="ORF">LODBEIA_P60140</name>
</gene>
<dbReference type="EMBL" id="OZ022412">
    <property type="protein sequence ID" value="CAK9442271.1"/>
    <property type="molecule type" value="Genomic_DNA"/>
</dbReference>
<protein>
    <submittedName>
        <fullName evidence="1">Uncharacterized protein</fullName>
    </submittedName>
</protein>
<evidence type="ECO:0000313" key="2">
    <source>
        <dbReference type="Proteomes" id="UP001497383"/>
    </source>
</evidence>
<proteinExistence type="predicted"/>
<sequence>MSQAFCRRQLYARDLQLHLWKIAYVAGFANTVRLRFVQRRGVDPAVGLLHFLKIQYLGNIGNRGSNFAYRAARLFYVLPEDQSAVARAKHGLGALPTSTMRSVLLSIEPL</sequence>
<dbReference type="RefSeq" id="XP_066832952.1">
    <property type="nucleotide sequence ID" value="XM_066976411.1"/>
</dbReference>
<keyword evidence="2" id="KW-1185">Reference proteome</keyword>
<evidence type="ECO:0000313" key="1">
    <source>
        <dbReference type="EMBL" id="CAK9442271.1"/>
    </source>
</evidence>
<reference evidence="1 2" key="1">
    <citation type="submission" date="2024-03" db="EMBL/GenBank/DDBJ databases">
        <authorList>
            <person name="Brejova B."/>
        </authorList>
    </citation>
    <scope>NUCLEOTIDE SEQUENCE [LARGE SCALE GENOMIC DNA]</scope>
    <source>
        <strain evidence="1 2">CBS 14171</strain>
    </source>
</reference>
<dbReference type="Proteomes" id="UP001497383">
    <property type="component" value="Chromosome 8"/>
</dbReference>
<name>A0ABP0ZXH4_9ASCO</name>
<dbReference type="GeneID" id="92211210"/>